<reference evidence="28 29" key="1">
    <citation type="submission" date="2024-04" db="EMBL/GenBank/DDBJ databases">
        <title>Tritrichomonas musculus Genome.</title>
        <authorList>
            <person name="Alves-Ferreira E."/>
            <person name="Grigg M."/>
            <person name="Lorenzi H."/>
            <person name="Galac M."/>
        </authorList>
    </citation>
    <scope>NUCLEOTIDE SEQUENCE [LARGE SCALE GENOMIC DNA]</scope>
    <source>
        <strain evidence="28 29">EAF2021</strain>
    </source>
</reference>
<dbReference type="Pfam" id="PF08393">
    <property type="entry name" value="DHC_N2"/>
    <property type="match status" value="1"/>
</dbReference>
<evidence type="ECO:0000259" key="26">
    <source>
        <dbReference type="Pfam" id="PF18199"/>
    </source>
</evidence>
<evidence type="ECO:0000259" key="25">
    <source>
        <dbReference type="Pfam" id="PF18198"/>
    </source>
</evidence>
<evidence type="ECO:0000256" key="11">
    <source>
        <dbReference type="ARBA" id="ARBA00023175"/>
    </source>
</evidence>
<keyword evidence="3" id="KW-0963">Cytoplasm</keyword>
<dbReference type="Pfam" id="PF12775">
    <property type="entry name" value="AAA_7"/>
    <property type="match status" value="1"/>
</dbReference>
<evidence type="ECO:0000259" key="21">
    <source>
        <dbReference type="Pfam" id="PF12780"/>
    </source>
</evidence>
<comment type="caution">
    <text evidence="28">The sequence shown here is derived from an EMBL/GenBank/DDBJ whole genome shotgun (WGS) entry which is preliminary data.</text>
</comment>
<dbReference type="Gene3D" id="1.10.472.130">
    <property type="match status" value="1"/>
</dbReference>
<dbReference type="Gene3D" id="1.20.58.1120">
    <property type="match status" value="1"/>
</dbReference>
<dbReference type="Proteomes" id="UP001470230">
    <property type="component" value="Unassembled WGS sequence"/>
</dbReference>
<dbReference type="InterPro" id="IPR041228">
    <property type="entry name" value="Dynein_C"/>
</dbReference>
<dbReference type="SUPFAM" id="SSF52540">
    <property type="entry name" value="P-loop containing nucleoside triphosphate hydrolases"/>
    <property type="match status" value="4"/>
</dbReference>
<comment type="similarity">
    <text evidence="2">Belongs to the dynein heavy chain family.</text>
</comment>
<dbReference type="InterPro" id="IPR056759">
    <property type="entry name" value="DYH2-5-8_CC"/>
</dbReference>
<keyword evidence="11" id="KW-0505">Motor protein</keyword>
<dbReference type="Pfam" id="PF25007">
    <property type="entry name" value="DYH2-5-8_CC"/>
    <property type="match status" value="1"/>
</dbReference>
<evidence type="ECO:0000256" key="8">
    <source>
        <dbReference type="ARBA" id="ARBA00023017"/>
    </source>
</evidence>
<proteinExistence type="inferred from homology"/>
<dbReference type="InterPro" id="IPR024743">
    <property type="entry name" value="Dynein_HC_stalk"/>
</dbReference>
<feature type="domain" description="Dynein heavy chain tail" evidence="17">
    <location>
        <begin position="459"/>
        <end position="795"/>
    </location>
</feature>
<feature type="domain" description="Dynein heavy chain AAA module D4" evidence="21">
    <location>
        <begin position="2865"/>
        <end position="3128"/>
    </location>
</feature>
<evidence type="ECO:0000259" key="22">
    <source>
        <dbReference type="Pfam" id="PF12781"/>
    </source>
</evidence>
<evidence type="ECO:0000256" key="14">
    <source>
        <dbReference type="SAM" id="Coils"/>
    </source>
</evidence>
<dbReference type="Pfam" id="PF12774">
    <property type="entry name" value="AAA_6"/>
    <property type="match status" value="1"/>
</dbReference>
<protein>
    <submittedName>
        <fullName evidence="28">Dynein heavy chain 5, axonemal</fullName>
    </submittedName>
</protein>
<dbReference type="PANTHER" id="PTHR46532">
    <property type="entry name" value="MALE FERTILITY FACTOR KL5"/>
    <property type="match status" value="1"/>
</dbReference>
<dbReference type="Gene3D" id="3.20.180.20">
    <property type="entry name" value="Dynein heavy chain, N-terminal domain 2"/>
    <property type="match status" value="1"/>
</dbReference>
<dbReference type="Gene3D" id="1.10.8.720">
    <property type="entry name" value="Region D6 of dynein motor"/>
    <property type="match status" value="1"/>
</dbReference>
<evidence type="ECO:0000256" key="2">
    <source>
        <dbReference type="ARBA" id="ARBA00008887"/>
    </source>
</evidence>
<dbReference type="Gene3D" id="3.10.490.20">
    <property type="match status" value="1"/>
</dbReference>
<dbReference type="Gene3D" id="1.10.8.710">
    <property type="match status" value="1"/>
</dbReference>
<evidence type="ECO:0000259" key="20">
    <source>
        <dbReference type="Pfam" id="PF12777"/>
    </source>
</evidence>
<dbReference type="InterPro" id="IPR042228">
    <property type="entry name" value="Dynein_linker_3"/>
</dbReference>
<feature type="domain" description="Dynein heavy chain tail" evidence="17">
    <location>
        <begin position="199"/>
        <end position="417"/>
    </location>
</feature>
<dbReference type="Pfam" id="PF12777">
    <property type="entry name" value="MT"/>
    <property type="match status" value="1"/>
</dbReference>
<evidence type="ECO:0000256" key="3">
    <source>
        <dbReference type="ARBA" id="ARBA00022490"/>
    </source>
</evidence>
<evidence type="ECO:0000256" key="6">
    <source>
        <dbReference type="ARBA" id="ARBA00022741"/>
    </source>
</evidence>
<evidence type="ECO:0000313" key="28">
    <source>
        <dbReference type="EMBL" id="KAK8889406.1"/>
    </source>
</evidence>
<evidence type="ECO:0000256" key="15">
    <source>
        <dbReference type="SAM" id="MobiDB-lite"/>
    </source>
</evidence>
<dbReference type="Pfam" id="PF18198">
    <property type="entry name" value="AAA_lid_11"/>
    <property type="match status" value="1"/>
</dbReference>
<evidence type="ECO:0000313" key="29">
    <source>
        <dbReference type="Proteomes" id="UP001470230"/>
    </source>
</evidence>
<dbReference type="Gene3D" id="1.20.920.20">
    <property type="match status" value="1"/>
</dbReference>
<dbReference type="InterPro" id="IPR043160">
    <property type="entry name" value="Dynein_C_barrel"/>
</dbReference>
<evidence type="ECO:0000256" key="12">
    <source>
        <dbReference type="ARBA" id="ARBA00023212"/>
    </source>
</evidence>
<dbReference type="InterPro" id="IPR027417">
    <property type="entry name" value="P-loop_NTPase"/>
</dbReference>
<dbReference type="InterPro" id="IPR024317">
    <property type="entry name" value="Dynein_heavy_chain_D4_dom"/>
</dbReference>
<keyword evidence="10" id="KW-0969">Cilium</keyword>
<keyword evidence="5" id="KW-0677">Repeat</keyword>
<feature type="domain" description="Dynein heavy chain ATP-binding dynein motor region" evidence="22">
    <location>
        <begin position="3526"/>
        <end position="3745"/>
    </location>
</feature>
<keyword evidence="6" id="KW-0547">Nucleotide-binding</keyword>
<evidence type="ECO:0000256" key="4">
    <source>
        <dbReference type="ARBA" id="ARBA00022701"/>
    </source>
</evidence>
<accession>A0ABR2KE73</accession>
<dbReference type="EMBL" id="JAPFFF010000005">
    <property type="protein sequence ID" value="KAK8889406.1"/>
    <property type="molecule type" value="Genomic_DNA"/>
</dbReference>
<keyword evidence="7" id="KW-0067">ATP-binding</keyword>
<keyword evidence="4" id="KW-0493">Microtubule</keyword>
<dbReference type="Pfam" id="PF08385">
    <property type="entry name" value="DHC_N1"/>
    <property type="match status" value="2"/>
</dbReference>
<organism evidence="28 29">
    <name type="scientific">Tritrichomonas musculus</name>
    <dbReference type="NCBI Taxonomy" id="1915356"/>
    <lineage>
        <taxon>Eukaryota</taxon>
        <taxon>Metamonada</taxon>
        <taxon>Parabasalia</taxon>
        <taxon>Tritrichomonadida</taxon>
        <taxon>Tritrichomonadidae</taxon>
        <taxon>Tritrichomonas</taxon>
    </lineage>
</organism>
<evidence type="ECO:0000259" key="24">
    <source>
        <dbReference type="Pfam" id="PF17857"/>
    </source>
</evidence>
<dbReference type="InterPro" id="IPR035706">
    <property type="entry name" value="AAA_9"/>
</dbReference>
<evidence type="ECO:0000256" key="13">
    <source>
        <dbReference type="ARBA" id="ARBA00023273"/>
    </source>
</evidence>
<dbReference type="InterPro" id="IPR035699">
    <property type="entry name" value="AAA_6"/>
</dbReference>
<dbReference type="Gene3D" id="1.10.287.2620">
    <property type="match status" value="1"/>
</dbReference>
<dbReference type="Pfam" id="PF18199">
    <property type="entry name" value="Dynein_C"/>
    <property type="match status" value="1"/>
</dbReference>
<dbReference type="InterPro" id="IPR042222">
    <property type="entry name" value="Dynein_2_N"/>
</dbReference>
<evidence type="ECO:0000259" key="18">
    <source>
        <dbReference type="Pfam" id="PF08393"/>
    </source>
</evidence>
<dbReference type="Gene3D" id="1.20.140.100">
    <property type="entry name" value="Dynein heavy chain, N-terminal domain 2"/>
    <property type="match status" value="1"/>
</dbReference>
<evidence type="ECO:0000259" key="17">
    <source>
        <dbReference type="Pfam" id="PF08385"/>
    </source>
</evidence>
<evidence type="ECO:0000256" key="7">
    <source>
        <dbReference type="ARBA" id="ARBA00022840"/>
    </source>
</evidence>
<feature type="coiled-coil region" evidence="14">
    <location>
        <begin position="3680"/>
        <end position="3714"/>
    </location>
</feature>
<feature type="coiled-coil region" evidence="14">
    <location>
        <begin position="3150"/>
        <end position="3223"/>
    </location>
</feature>
<evidence type="ECO:0000256" key="10">
    <source>
        <dbReference type="ARBA" id="ARBA00023069"/>
    </source>
</evidence>
<feature type="coiled-coil region" evidence="14">
    <location>
        <begin position="3387"/>
        <end position="3463"/>
    </location>
</feature>
<evidence type="ECO:0000259" key="23">
    <source>
        <dbReference type="Pfam" id="PF17852"/>
    </source>
</evidence>
<name>A0ABR2KE73_9EUKA</name>
<feature type="domain" description="Dynein axonemal heavy chain 2/5/8 coiled-coil" evidence="27">
    <location>
        <begin position="1153"/>
        <end position="1267"/>
    </location>
</feature>
<sequence>MSDSRLKYIYSKIAENLGFPKSDPVEDWALKLDHDDIQKISSLFETDGPPAVFFYTFSRDPLQIKVSIDPKEYPGPSCLFVPYALRFLENDKNGVTQANIDNTIISGIVIGDPVESFYKMFSDTYLQAVETTLEQTDESLDVKDTQLLLQSIQRKSETVASSVLATRKALKFEPPPMFDVTNDPSSILAASRDESITSKFSSQCQIWCEQIQNLLSVTEQVRQEDENSGPRAEMDYWRERMAIFSSLVESLKENDENHTAISVLKAAKHPIIELWNNLDVQITESANEAKDNVKFLASLEKYTEMFYALDPPECEELIPGLITSVSMVHNISRYYRTPHRICTLLKKVTNQMINRCCTYIEEGGLLYEQERQPLIEKFKACIKLNETYQRFYNKTMKKKVQNLSQTQAQTIQFSPTKTINTMNPTNAPTNQSGVSSVLMMSQPKAREEKGGSERELRTHFIIFGKFDAFSKRCSTLVDLFTTIDQFHKLNDCRIEGMKSIVSNFIENVDFTVRCKDSIMLDPRNKYFDEQYKVFSDQCAEKDKQIRKLIQDAFSVTQTVKYALELHDRLRKTMTRNEGQLELDIWFKKTVQRFEEDVSSVRTWFTQQSDNPPIPRNMPPIAGKISWIRQLISRINEPMKLFSHYDESFLKKVSPSYNKALYHFVTYENRKYAEFTEAANLLRKEMQNTLLKMDPTTHQLNVNFSLDVMKVFQEAAVLKRLGFELPDGFDTLLAREQQVKLTRSELSNLVTRYENITCLIADTFEELFMDAKTQLDEAITPAGKTLTWTSLSLDTFINSLKNKISLIEEALNKVNDIRTFSINKALKEITDSRLLPEFKNSFTEPQELIDKVRSDSEETVTHIHARVQVIISGVCEILKIISTVSNIGVVTDDECEHIFEYREAQHLMVVWTHPVFTLFKTYVGMTNRAITNMLRYSIQDLLDFLKTNNPNTPTLFATELKPTVPDLTISPDLKLLQQTLNETVRAMLFSTKKIATWPLTVFEPSLHQEQQIIQQQEQQGIKPDDHEEDDDLYGGSQDYQPRNYFNYLSRDNIAIAMLISVTNQMYSFEPKIQEYMSKFKKFAFLWDTDVDAQFAEFESKNPTIREIKEEMDKFLQTENSIEEMEEKSRVGPILMNCQSVKSALMDEAKKWKQKYGDLLNKIGRNGMMKLSDFMEKMKNNLSKGITQLEDLRSAMECLKKVRNMAAKIDIKMAPIEESYQLLSKYNVVVPQEEIEQFEGLTYNWNKLRELEKQQQELLQKVSPSFKNQVVEGMEQFLIEFQQFIKQYHEEGPMSPGLSPSEASEKLKLFQHQFDNFQKRWTTFSGGQELFGLPRTELPELADLAKQLRCLNQLYGLYNEVNAYTRGIRDVLWIDVKFGEIEPIMTEFQSKARRLPNEMKSWQAYIDLQNRIDNFVEIMPLLEALSNPAVQDVHWKKIIELTGCELDTDPDVFRLGHVFDAGLLDHKEDVHDICNAAEHEAKILAKLHEIECDWQTTEFTFANFKEMKDVLLKGAETNEIVTKIEDSIVVLSSLNSNRFVGRYKKDVELWMKKLTTSSSVISEWLQVQSMWIYLEAVFSGGDIAKYMTHETKAFSQINKNWLTVMKNANDIKNVIAVCYGDEGLQKLFMHLLEQLQKCQKALAGYIEKKRAAFPRFYFVSDPVILEILGQASNPQAIQPHLQSIFANLVHLDFDSLQYNKILKMRSDEGEQVTFSIPFLAQGNVEVWLNDLVSRMRQTVRDICTDMGQKFISSTTQDWVLGEFPKQVLLLEMMLWWTYRTEEALTRASSKNRKAMNECLNEFDNRFKELIKVAGSLDKSNRLTSLHVEVLITLFLHNLDIFKQLVQTGINNPRHFDWQKQMRYYWQVEGRKCIVSITDVDREYSYEYLGCTSRLVITPLTDRCYITLAQALGLSMGGAPAGPAGTGKTETVKDMSKALGIMCVVFNCSDQMNYQALGRIFRGLAQAGVWGDFDEFNRIELDVLSVAAQQVACVFNACRERARLFKFTDGSLVELDNRVAIFITMNPGYAGRQELPENLKIQFRMVAMMVPDKRLIMKVKLASSGFAEYEMLSDKFSLLYTLCSEQLSKQVHYDWGLRNILSVLRFSKEVRAQNPTMDESKLLMKVLKNMNLSKLVDDDEPLYVALLNDVFPNTQLDSSTNEEIRRAIIKNAKDAGLNPFDEWLTKVMQLFETCEVRHGIMILGHSGSGKSAIINTLIKALSDERGPHRLLKMNPKAITSSQMFGILDPSSNDWTDGIFSSLWRFACKKTNENVWIGLDGPVDAIWIENLNSVLDDNKTLTLANGDRLPMPSSVKLLFEMSSLDNASPATVSRAGMIYVPSNVLGWMPIAQSWISKDDFKPIQPIFPELISPIDGVFQFVQHNLTMVMNTGQVHIITTLLHLFESLISNRGDDGYIKLIVTEPELLKKLIIFSTLWAFGGFLDGDGRTQLSEYITSHFKLPSNIPKDQLFNYVVDRQTGEWLNWEERLERYDYPKGDPPEFATILIPTIDNIRIEYLLSLLANGGRSILLIGDSGTAKTATINTFLASFNKDQWVTKTFNFSSATTPYLFQTSIESIIEKTIGTTFGPVGGKKMEVFIDDISMPQINEWGDQVTNEIVRQLMEDGGFYSLDKPGEFITIVRTQFLSAMATPGGGRNDIPDRLKRHFAVFNCIMPDSESIHRIYSTIIEGYFIPERGFNPATVATASNIVRATHEVWLQTKQKMLPTPTKFHYVFNLRDLSRITQGIIQVMPKSCNSPEQLVALWANECFRVIPDKFISQEDKDWFAGTIVRVGTEVFGVQYEQVLSEAPNVLFCSFMTDIDYSQYEEVDESKIPRIYEEVSSFDALNSRCLEFMREHNAKPTTKGKKLDLVLFEDAMNHLVRISRIIGMPRGNAMLVGVGGSGKQSLTRLASTILGYQTFQITPGRSYSTNDFLADLRELYKRAGVLNKPISFIFTDNEVKEESFLEYVNNMLTTGEIANLFTRDNYEALMSDMRAIFVKEVRNAVDTDENVWNYFIARVKHNLHVILCFSPVGEQFRKRNLKFPGLFNGCTIDWFTHWPREGLVSVAKSFVKPLDIATQVSDLKDRLAECFADIHDCVHDGCEDYFSRFRRRTFVTPKSYLSFLSSFKDLYFSQLSKIQGDASRMKEGLEKIREAKDQVAVMKGKLIEQENQLHVAQQNAEQMLEGLTVKRNEAEQQRQEVQLVKEEQQREADSIRQIQEEAQHELELAEPALQRATEALNSIKASDIVEIAGYATPAYLIKRIIDGVLILRYMKLEPYVHETYEVKTPNGHVTCNSITPSWNYGMPMMKSSDFLKSLSGYNLEFINEEICDLLQPYLSMIDFNPQSAALASNAAAGLCSWVRNMVEYHQVEKVVRPKKLAASVAFANLQKAQAELANIEAHLAEKERQLAELQKSYDDAIAEQHRFKQMAEGTQKKMQSAQALIDALSGEKSRWETEAEQLNDMIFKTVGNATMGAAFNSYCGMFNHTMRTTFLNDKWPQILGTYSIPSDSKIDIISLFANEAILDQWQLQGLPSDELSRQNGVICTNAPTYPLLIDPQGQAHKWITNRHKSEGLIITSFDNRYFKTHVENALQEGKPLLIEDCGEEIDPLLDNVLAKNYIHSGRLVQVSLAGREVIVSDGFKMYFTTKLANPHFAPETFAKTAVIEFSVTQFGLEEQLLNLVILREKENLENERQRLLEQVASLKKTLLDLENLLLEQLRSSQGNLLENTTLITTLASTKSKSQENKESLASAMETNQKINKSREDYRPVAVRGAVIYFLIQEMSLVNPMYQVSLNQFLGKFYESIETAEKDNFPAKRIENIIKKLTYTCWSYIIRGLYEKDKLLFCLQLALKIEMSLDKVDKNGNSMGITFNDYQIYIKAGAALPPGASSNVQESFGDIFNPIRDNLIALSQVSSLRGILNYITTSQSDWARLLTSPNPEEEPLPAFSPSKESDIKPFQKAVIIRCIRPDRAIFASSKYIQEFLGDEYIEYPPVNLDNIAVEAGNASPVIFLLSPGSDPTPLIEDAARRAKKELNTVSMGQGREEFAENFIQQSKHKGEWVLLQNCHLGLRYMDTLFEMYKADALADSQAKKESQNKNENDDKNDGNAKGGNDDKKRQKQADKQTTSTKQLTHEDYRLWITTEVHPKFPISLLQLSLKLTNEPPAGAKASMKRTIMSISQQAIDTVEQPEWRRLIYVLAFFNTTVQERRKFGPLGWAIPYEFNHSDFTASLAFMMGQIVDAQMKGPGKGYDASFWQTVRYGVCEIHYGGRVTDELDRRLIKTIGEIYFDNSKIVQRSEDDHQNLLSFDAKGEYTIIDCNQVNAYIQHINTMPSHDPPDVFGLHPLADVKLRRDQANEIFQKIIDIQPKESAVGGMTREDLVLQKIKELLPNVPQNFQMERVRSLVDSRGKKPLDICCKQEIERMQVVLTALRSTLTDLELAIDGSIVMNDQLYNSMNSIYDGRIPDHWKKISWPAENLKDWFEQVRLRYDQYAKWIETGRLDAYWLGGMFNPGGFLTSLRQSTCRSHGSSWSLNDTYLMSEVQSLARGQNPSDKDKDGPKEFVYLRGIYLEGARWGKGMTSNQQSAWGLTELQTSTGRGKQGGKPVTDLRNEMPLIKVWAVKRDQKNKEYLFSTTSDIYVCPVYKNSTRTDLNYVFDIPLKSLNANIRAKHWVMRGVCLTTI</sequence>
<dbReference type="InterPro" id="IPR043157">
    <property type="entry name" value="Dynein_AAA1S"/>
</dbReference>
<keyword evidence="8" id="KW-0243">Dynein</keyword>
<keyword evidence="12" id="KW-0206">Cytoskeleton</keyword>
<dbReference type="InterPro" id="IPR041658">
    <property type="entry name" value="AAA_lid_11"/>
</dbReference>
<dbReference type="InterPro" id="IPR013594">
    <property type="entry name" value="Dynein_heavy_tail"/>
</dbReference>
<dbReference type="InterPro" id="IPR041466">
    <property type="entry name" value="Dynein_AAA5_ext"/>
</dbReference>
<evidence type="ECO:0000256" key="9">
    <source>
        <dbReference type="ARBA" id="ARBA00023054"/>
    </source>
</evidence>
<gene>
    <name evidence="28" type="ORF">M9Y10_034152</name>
</gene>
<dbReference type="Gene3D" id="6.10.140.1060">
    <property type="match status" value="1"/>
</dbReference>
<dbReference type="InterPro" id="IPR013602">
    <property type="entry name" value="Dynein_heavy_linker"/>
</dbReference>
<dbReference type="Pfam" id="PF12780">
    <property type="entry name" value="AAA_8"/>
    <property type="match status" value="1"/>
</dbReference>
<dbReference type="InterPro" id="IPR042219">
    <property type="entry name" value="AAA_lid_11_sf"/>
</dbReference>
<feature type="domain" description="Dynein heavy chain coiled coil stalk" evidence="20">
    <location>
        <begin position="3142"/>
        <end position="3497"/>
    </location>
</feature>
<dbReference type="Pfam" id="PF12781">
    <property type="entry name" value="AAA_9"/>
    <property type="match status" value="1"/>
</dbReference>
<feature type="compositionally biased region" description="Basic and acidic residues" evidence="15">
    <location>
        <begin position="4090"/>
        <end position="4123"/>
    </location>
</feature>
<dbReference type="Gene3D" id="1.10.8.1220">
    <property type="match status" value="1"/>
</dbReference>
<dbReference type="Pfam" id="PF17857">
    <property type="entry name" value="AAA_lid_1"/>
    <property type="match status" value="1"/>
</dbReference>
<keyword evidence="9 14" id="KW-0175">Coiled coil</keyword>
<evidence type="ECO:0000259" key="27">
    <source>
        <dbReference type="Pfam" id="PF25007"/>
    </source>
</evidence>
<evidence type="ECO:0000256" key="5">
    <source>
        <dbReference type="ARBA" id="ARBA00022737"/>
    </source>
</evidence>
<feature type="domain" description="Dynein heavy chain linker" evidence="18">
    <location>
        <begin position="1340"/>
        <end position="1743"/>
    </location>
</feature>
<dbReference type="InterPro" id="IPR004273">
    <property type="entry name" value="Dynein_heavy_D6_P-loop"/>
</dbReference>
<dbReference type="Pfam" id="PF03028">
    <property type="entry name" value="Dynein_heavy"/>
    <property type="match status" value="1"/>
</dbReference>
<keyword evidence="29" id="KW-1185">Reference proteome</keyword>
<dbReference type="InterPro" id="IPR041589">
    <property type="entry name" value="DNAH3_AAA_lid_1"/>
</dbReference>
<comment type="subcellular location">
    <subcellularLocation>
        <location evidence="1">Cytoplasm</location>
        <location evidence="1">Cytoskeleton</location>
        <location evidence="1">Cilium axoneme</location>
    </subcellularLocation>
</comment>
<dbReference type="PANTHER" id="PTHR46532:SF4">
    <property type="entry name" value="AAA+ ATPASE DOMAIN-CONTAINING PROTEIN"/>
    <property type="match status" value="1"/>
</dbReference>
<dbReference type="Gene3D" id="3.40.50.300">
    <property type="entry name" value="P-loop containing nucleotide triphosphate hydrolases"/>
    <property type="match status" value="5"/>
</dbReference>
<evidence type="ECO:0000259" key="19">
    <source>
        <dbReference type="Pfam" id="PF12774"/>
    </source>
</evidence>
<dbReference type="Gene3D" id="1.20.1270.280">
    <property type="match status" value="1"/>
</dbReference>
<evidence type="ECO:0000259" key="16">
    <source>
        <dbReference type="Pfam" id="PF03028"/>
    </source>
</evidence>
<feature type="domain" description="Dynein heavy chain hydrolytic ATP-binding dynein motor region" evidence="19">
    <location>
        <begin position="1881"/>
        <end position="2208"/>
    </location>
</feature>
<feature type="region of interest" description="Disordered" evidence="15">
    <location>
        <begin position="4089"/>
        <end position="4130"/>
    </location>
</feature>
<feature type="domain" description="Dynein heavy chain region D6 P-loop" evidence="16">
    <location>
        <begin position="4007"/>
        <end position="4083"/>
    </location>
</feature>
<keyword evidence="13" id="KW-0966">Cell projection</keyword>
<evidence type="ECO:0000256" key="1">
    <source>
        <dbReference type="ARBA" id="ARBA00004430"/>
    </source>
</evidence>
<dbReference type="Pfam" id="PF17852">
    <property type="entry name" value="Dynein_AAA_lid"/>
    <property type="match status" value="1"/>
</dbReference>
<dbReference type="Gene3D" id="1.20.920.30">
    <property type="match status" value="1"/>
</dbReference>
<feature type="domain" description="Dynein heavy chain AAA 5 extension" evidence="23">
    <location>
        <begin position="2370"/>
        <end position="2483"/>
    </location>
</feature>
<feature type="region of interest" description="Disordered" evidence="15">
    <location>
        <begin position="1011"/>
        <end position="1037"/>
    </location>
</feature>
<dbReference type="InterPro" id="IPR026983">
    <property type="entry name" value="DHC"/>
</dbReference>
<feature type="domain" description="Dynein heavy chain AAA lid" evidence="25">
    <location>
        <begin position="4192"/>
        <end position="4345"/>
    </location>
</feature>
<feature type="domain" description="Dynein heavy chain 3 AAA+ lid" evidence="24">
    <location>
        <begin position="2718"/>
        <end position="2788"/>
    </location>
</feature>
<feature type="domain" description="Dynein heavy chain C-terminal" evidence="26">
    <location>
        <begin position="4354"/>
        <end position="4681"/>
    </location>
</feature>